<feature type="transmembrane region" description="Helical" evidence="5">
    <location>
        <begin position="155"/>
        <end position="174"/>
    </location>
</feature>
<feature type="domain" description="Integral membrane bound transporter" evidence="6">
    <location>
        <begin position="210"/>
        <end position="336"/>
    </location>
</feature>
<dbReference type="GO" id="GO:0016020">
    <property type="term" value="C:membrane"/>
    <property type="evidence" value="ECO:0007669"/>
    <property type="project" value="UniProtKB-SubCell"/>
</dbReference>
<gene>
    <name evidence="7" type="ORF">DFR38_102269</name>
</gene>
<evidence type="ECO:0000313" key="7">
    <source>
        <dbReference type="EMBL" id="PXX50612.1"/>
    </source>
</evidence>
<organism evidence="7 8">
    <name type="scientific">Aquitalea magnusonii</name>
    <dbReference type="NCBI Taxonomy" id="332411"/>
    <lineage>
        <taxon>Bacteria</taxon>
        <taxon>Pseudomonadati</taxon>
        <taxon>Pseudomonadota</taxon>
        <taxon>Betaproteobacteria</taxon>
        <taxon>Neisseriales</taxon>
        <taxon>Chromobacteriaceae</taxon>
        <taxon>Aquitalea</taxon>
    </lineage>
</organism>
<keyword evidence="8" id="KW-1185">Reference proteome</keyword>
<feature type="transmembrane region" description="Helical" evidence="5">
    <location>
        <begin position="79"/>
        <end position="98"/>
    </location>
</feature>
<evidence type="ECO:0000256" key="4">
    <source>
        <dbReference type="ARBA" id="ARBA00023136"/>
    </source>
</evidence>
<comment type="caution">
    <text evidence="7">The sequence shown here is derived from an EMBL/GenBank/DDBJ whole genome shotgun (WGS) entry which is preliminary data.</text>
</comment>
<feature type="transmembrane region" description="Helical" evidence="5">
    <location>
        <begin position="104"/>
        <end position="124"/>
    </location>
</feature>
<reference evidence="7 8" key="1">
    <citation type="submission" date="2018-05" db="EMBL/GenBank/DDBJ databases">
        <title>Genomic Encyclopedia of Type Strains, Phase IV (KMG-IV): sequencing the most valuable type-strain genomes for metagenomic binning, comparative biology and taxonomic classification.</title>
        <authorList>
            <person name="Goeker M."/>
        </authorList>
    </citation>
    <scope>NUCLEOTIDE SEQUENCE [LARGE SCALE GENOMIC DNA]</scope>
    <source>
        <strain evidence="7 8">DSM 25134</strain>
    </source>
</reference>
<dbReference type="RefSeq" id="WP_059286987.1">
    <property type="nucleotide sequence ID" value="NZ_LNQU01000132.1"/>
</dbReference>
<keyword evidence="4 5" id="KW-0472">Membrane</keyword>
<name>A0A318JLJ5_9NEIS</name>
<dbReference type="AlphaFoldDB" id="A0A318JLJ5"/>
<feature type="transmembrane region" description="Helical" evidence="5">
    <location>
        <begin position="131"/>
        <end position="149"/>
    </location>
</feature>
<evidence type="ECO:0000313" key="8">
    <source>
        <dbReference type="Proteomes" id="UP000248395"/>
    </source>
</evidence>
<protein>
    <submittedName>
        <fullName evidence="7">Fusaric acid resistance family protein</fullName>
    </submittedName>
</protein>
<dbReference type="InterPro" id="IPR049453">
    <property type="entry name" value="Memb_transporter_dom"/>
</dbReference>
<feature type="transmembrane region" description="Helical" evidence="5">
    <location>
        <begin position="291"/>
        <end position="312"/>
    </location>
</feature>
<feature type="transmembrane region" description="Helical" evidence="5">
    <location>
        <begin position="254"/>
        <end position="279"/>
    </location>
</feature>
<evidence type="ECO:0000256" key="5">
    <source>
        <dbReference type="SAM" id="Phobius"/>
    </source>
</evidence>
<keyword evidence="2 5" id="KW-0812">Transmembrane</keyword>
<feature type="transmembrane region" description="Helical" evidence="5">
    <location>
        <begin position="223"/>
        <end position="242"/>
    </location>
</feature>
<feature type="transmembrane region" description="Helical" evidence="5">
    <location>
        <begin position="324"/>
        <end position="343"/>
    </location>
</feature>
<dbReference type="EMBL" id="QJKC01000002">
    <property type="protein sequence ID" value="PXX50612.1"/>
    <property type="molecule type" value="Genomic_DNA"/>
</dbReference>
<evidence type="ECO:0000256" key="1">
    <source>
        <dbReference type="ARBA" id="ARBA00004141"/>
    </source>
</evidence>
<evidence type="ECO:0000256" key="3">
    <source>
        <dbReference type="ARBA" id="ARBA00022989"/>
    </source>
</evidence>
<evidence type="ECO:0000259" key="6">
    <source>
        <dbReference type="Pfam" id="PF13515"/>
    </source>
</evidence>
<evidence type="ECO:0000256" key="2">
    <source>
        <dbReference type="ARBA" id="ARBA00022692"/>
    </source>
</evidence>
<accession>A0A318JLJ5</accession>
<comment type="subcellular location">
    <subcellularLocation>
        <location evidence="1">Membrane</location>
        <topology evidence="1">Multi-pass membrane protein</topology>
    </subcellularLocation>
</comment>
<sequence>MQPARQPLRLRALIAREWQQLRSFQASDRPWQMPLTAALATGLPLLIAAWTGHLAFGLLSSLGGMAFLYLPATPMHHRMVTIMACSFGLIASFTLGLLSQLLPLATAPVLTVITILVTMICRFYRLPPPGSYFFVMVAALAAYTPVPLLEIPLRVGLLAMGSLLACVLAFGYSLHVLRWRTPRPVQPLPAPDFDFVVMDALIIGLTVGLSLLLAEWLQLQRPYWVPVSCLAVLQGASLRAVWNRQLQRLLGTALGLLLTWGVFSLPLNAWSVALLVMLFTVVVETLVVRHYGMAAVFITPMAILLAEAAHLGQGSAFPLIEARFYDTLAGGLVGLLGGLALHLPPLRQGISRLILRVLPVKDAS</sequence>
<dbReference type="Pfam" id="PF13515">
    <property type="entry name" value="FUSC_2"/>
    <property type="match status" value="1"/>
</dbReference>
<dbReference type="Proteomes" id="UP000248395">
    <property type="component" value="Unassembled WGS sequence"/>
</dbReference>
<proteinExistence type="predicted"/>
<keyword evidence="3 5" id="KW-1133">Transmembrane helix</keyword>
<feature type="transmembrane region" description="Helical" evidence="5">
    <location>
        <begin position="31"/>
        <end position="48"/>
    </location>
</feature>
<dbReference type="OrthoDB" id="581879at2"/>
<feature type="transmembrane region" description="Helical" evidence="5">
    <location>
        <begin position="195"/>
        <end position="217"/>
    </location>
</feature>